<dbReference type="GO" id="GO:0051026">
    <property type="term" value="P:chiasma assembly"/>
    <property type="evidence" value="ECO:0007669"/>
    <property type="project" value="TreeGrafter"/>
</dbReference>
<comment type="caution">
    <text evidence="2">The sequence shown here is derived from an EMBL/GenBank/DDBJ whole genome shotgun (WGS) entry which is preliminary data.</text>
</comment>
<protein>
    <submittedName>
        <fullName evidence="2">Uncharacterized protein</fullName>
    </submittedName>
</protein>
<dbReference type="InterPro" id="IPR055328">
    <property type="entry name" value="HEI10-like"/>
</dbReference>
<name>A0AAU9ME66_9ASTR</name>
<dbReference type="PANTHER" id="PTHR47384:SF2">
    <property type="entry name" value="E3 UBIQUITIN-PROTEIN LIGASE CCNB1IP1 HOMOLOG"/>
    <property type="match status" value="1"/>
</dbReference>
<evidence type="ECO:0000313" key="3">
    <source>
        <dbReference type="Proteomes" id="UP001157418"/>
    </source>
</evidence>
<keyword evidence="1" id="KW-0175">Coiled coil</keyword>
<dbReference type="AlphaFoldDB" id="A0AAU9ME66"/>
<accession>A0AAU9ME66</accession>
<dbReference type="Proteomes" id="UP001157418">
    <property type="component" value="Unassembled WGS sequence"/>
</dbReference>
<proteinExistence type="predicted"/>
<organism evidence="2 3">
    <name type="scientific">Lactuca virosa</name>
    <dbReference type="NCBI Taxonomy" id="75947"/>
    <lineage>
        <taxon>Eukaryota</taxon>
        <taxon>Viridiplantae</taxon>
        <taxon>Streptophyta</taxon>
        <taxon>Embryophyta</taxon>
        <taxon>Tracheophyta</taxon>
        <taxon>Spermatophyta</taxon>
        <taxon>Magnoliopsida</taxon>
        <taxon>eudicotyledons</taxon>
        <taxon>Gunneridae</taxon>
        <taxon>Pentapetalae</taxon>
        <taxon>asterids</taxon>
        <taxon>campanulids</taxon>
        <taxon>Asterales</taxon>
        <taxon>Asteraceae</taxon>
        <taxon>Cichorioideae</taxon>
        <taxon>Cichorieae</taxon>
        <taxon>Lactucinae</taxon>
        <taxon>Lactuca</taxon>
    </lineage>
</organism>
<dbReference type="EMBL" id="CAKMRJ010002223">
    <property type="protein sequence ID" value="CAH1425361.1"/>
    <property type="molecule type" value="Genomic_DNA"/>
</dbReference>
<sequence>MQEKFTEKMEQLHTAYPKMGKRCQMMEQEIQNLSKDKQELQENFSEKSRQKRKLDEMYDQLRSEYESVKRSAIQPANNFFSRGGDSDLFASPANMMDNRDSMRKGFPDSSVATGTGFILRLVFATVYLSLNKGGNDNDVSSASRLLSLRTHFSTKMIRRYGSLQHIKNGSITDMEDSLPLLLADKERSETENSKKLEEMAHLLEIIRNVQRRLATKFKKICYTNGGQFEAIGIYGS</sequence>
<feature type="coiled-coil region" evidence="1">
    <location>
        <begin position="23"/>
        <end position="71"/>
    </location>
</feature>
<gene>
    <name evidence="2" type="ORF">LVIROSA_LOCUS12509</name>
</gene>
<dbReference type="PANTHER" id="PTHR47384">
    <property type="entry name" value="E3 UBIQUITIN-PROTEIN LIGASE CCNB1IP1 HOMOLOG"/>
    <property type="match status" value="1"/>
</dbReference>
<keyword evidence="3" id="KW-1185">Reference proteome</keyword>
<reference evidence="2 3" key="1">
    <citation type="submission" date="2022-01" db="EMBL/GenBank/DDBJ databases">
        <authorList>
            <person name="Xiong W."/>
            <person name="Schranz E."/>
        </authorList>
    </citation>
    <scope>NUCLEOTIDE SEQUENCE [LARGE SCALE GENOMIC DNA]</scope>
</reference>
<evidence type="ECO:0000256" key="1">
    <source>
        <dbReference type="SAM" id="Coils"/>
    </source>
</evidence>
<evidence type="ECO:0000313" key="2">
    <source>
        <dbReference type="EMBL" id="CAH1425361.1"/>
    </source>
</evidence>